<dbReference type="EMBL" id="JAKJPO010000007">
    <property type="protein sequence ID" value="MCF7222400.1"/>
    <property type="molecule type" value="Genomic_DNA"/>
</dbReference>
<evidence type="ECO:0000313" key="10">
    <source>
        <dbReference type="Proteomes" id="UP001430796"/>
    </source>
</evidence>
<evidence type="ECO:0000256" key="1">
    <source>
        <dbReference type="ARBA" id="ARBA00022741"/>
    </source>
</evidence>
<dbReference type="CDD" id="cd00009">
    <property type="entry name" value="AAA"/>
    <property type="match status" value="1"/>
</dbReference>
<keyword evidence="10" id="KW-1185">Reference proteome</keyword>
<name>A0ABS9HU53_9GAMM</name>
<dbReference type="InterPro" id="IPR027417">
    <property type="entry name" value="P-loop_NTPase"/>
</dbReference>
<evidence type="ECO:0000259" key="8">
    <source>
        <dbReference type="PROSITE" id="PS50110"/>
    </source>
</evidence>
<dbReference type="PROSITE" id="PS50110">
    <property type="entry name" value="RESPONSE_REGULATORY"/>
    <property type="match status" value="1"/>
</dbReference>
<dbReference type="Gene3D" id="1.10.10.60">
    <property type="entry name" value="Homeodomain-like"/>
    <property type="match status" value="1"/>
</dbReference>
<reference evidence="9" key="1">
    <citation type="submission" date="2022-01" db="EMBL/GenBank/DDBJ databases">
        <title>Lysobacter chinensis sp. nov., a bacterium isolated from cow dung compost.</title>
        <authorList>
            <person name="Liu Y."/>
        </authorList>
    </citation>
    <scope>NUCLEOTIDE SEQUENCE</scope>
    <source>
        <strain evidence="9">TLK-CK17</strain>
    </source>
</reference>
<dbReference type="PANTHER" id="PTHR32071:SF117">
    <property type="entry name" value="PTS-DEPENDENT DIHYDROXYACETONE KINASE OPERON REGULATORY PROTEIN-RELATED"/>
    <property type="match status" value="1"/>
</dbReference>
<dbReference type="InterPro" id="IPR009057">
    <property type="entry name" value="Homeodomain-like_sf"/>
</dbReference>
<dbReference type="PROSITE" id="PS50045">
    <property type="entry name" value="SIGMA54_INTERACT_4"/>
    <property type="match status" value="1"/>
</dbReference>
<keyword evidence="4" id="KW-0238">DNA-binding</keyword>
<dbReference type="InterPro" id="IPR002197">
    <property type="entry name" value="HTH_Fis"/>
</dbReference>
<evidence type="ECO:0000256" key="3">
    <source>
        <dbReference type="ARBA" id="ARBA00023015"/>
    </source>
</evidence>
<keyword evidence="1" id="KW-0547">Nucleotide-binding</keyword>
<dbReference type="Proteomes" id="UP001430796">
    <property type="component" value="Unassembled WGS sequence"/>
</dbReference>
<dbReference type="SMART" id="SM00448">
    <property type="entry name" value="REC"/>
    <property type="match status" value="1"/>
</dbReference>
<organism evidence="9 10">
    <name type="scientific">Marilutibacter chinensis</name>
    <dbReference type="NCBI Taxonomy" id="2912247"/>
    <lineage>
        <taxon>Bacteria</taxon>
        <taxon>Pseudomonadati</taxon>
        <taxon>Pseudomonadota</taxon>
        <taxon>Gammaproteobacteria</taxon>
        <taxon>Lysobacterales</taxon>
        <taxon>Lysobacteraceae</taxon>
        <taxon>Marilutibacter</taxon>
    </lineage>
</organism>
<dbReference type="Pfam" id="PF02954">
    <property type="entry name" value="HTH_8"/>
    <property type="match status" value="1"/>
</dbReference>
<reference evidence="9" key="2">
    <citation type="submission" date="2022-01" db="EMBL/GenBank/DDBJ databases">
        <authorList>
            <person name="Zhou L.Y."/>
        </authorList>
    </citation>
    <scope>NUCLEOTIDE SEQUENCE</scope>
    <source>
        <strain evidence="9">TLK-CK17</strain>
    </source>
</reference>
<feature type="domain" description="Sigma-54 factor interaction" evidence="7">
    <location>
        <begin position="136"/>
        <end position="363"/>
    </location>
</feature>
<dbReference type="SUPFAM" id="SSF46689">
    <property type="entry name" value="Homeodomain-like"/>
    <property type="match status" value="1"/>
</dbReference>
<keyword evidence="2" id="KW-0067">ATP-binding</keyword>
<evidence type="ECO:0000256" key="4">
    <source>
        <dbReference type="ARBA" id="ARBA00023125"/>
    </source>
</evidence>
<feature type="domain" description="Response regulatory" evidence="8">
    <location>
        <begin position="7"/>
        <end position="120"/>
    </location>
</feature>
<evidence type="ECO:0000256" key="5">
    <source>
        <dbReference type="ARBA" id="ARBA00023163"/>
    </source>
</evidence>
<dbReference type="RefSeq" id="WP_237054984.1">
    <property type="nucleotide sequence ID" value="NZ_JAKJPO010000007.1"/>
</dbReference>
<dbReference type="Pfam" id="PF00158">
    <property type="entry name" value="Sigma54_activat"/>
    <property type="match status" value="1"/>
</dbReference>
<evidence type="ECO:0000259" key="7">
    <source>
        <dbReference type="PROSITE" id="PS50045"/>
    </source>
</evidence>
<sequence>MFTPKTRVLIVDGDAVSVEAAAALAREEQCEAGIARSLAEAESSLKQASTDLLVLESHLPDGSGLDLLERVDASRYGSVVVLTSKPCLESAVRAVTAPVVEYLVKPVHPGRLRKLFRDAKPARIIASDAQLMRTALIGQSRAIREVVATLLKVAPTNASVLLTGESGTGKELAARTLHDTSDRPGKFVAVSCGAMAAKLLAYQIPEKQRNGFSGAAPRQDGMLEQATGGTLLLDDVAELPPPFQASLLRALESSSSAQNGGGPSATAPARIIASSSRDPLQAVEEGRLREDLYYRLAEVPVHMPPLRDRGEDIVLLARVFIDRLNAFHGRHKRLAHACERELMRYLWPGNVRELRSAVQRAYLLDASDCVFVRPNERSIGVIEDSETSVVFSVGMRFAEVEKQMLLKTLAHYGNDKTATARALGISVRTVHNHLARL</sequence>
<evidence type="ECO:0000256" key="2">
    <source>
        <dbReference type="ARBA" id="ARBA00022840"/>
    </source>
</evidence>
<evidence type="ECO:0000256" key="6">
    <source>
        <dbReference type="PROSITE-ProRule" id="PRU00169"/>
    </source>
</evidence>
<dbReference type="Gene3D" id="3.40.50.300">
    <property type="entry name" value="P-loop containing nucleotide triphosphate hydrolases"/>
    <property type="match status" value="1"/>
</dbReference>
<dbReference type="Gene3D" id="3.40.50.2300">
    <property type="match status" value="1"/>
</dbReference>
<keyword evidence="3" id="KW-0805">Transcription regulation</keyword>
<dbReference type="CDD" id="cd00156">
    <property type="entry name" value="REC"/>
    <property type="match status" value="1"/>
</dbReference>
<dbReference type="Gene3D" id="1.10.8.60">
    <property type="match status" value="1"/>
</dbReference>
<dbReference type="InterPro" id="IPR058031">
    <property type="entry name" value="AAA_lid_NorR"/>
</dbReference>
<gene>
    <name evidence="9" type="ORF">L3V18_11470</name>
</gene>
<dbReference type="SMART" id="SM00382">
    <property type="entry name" value="AAA"/>
    <property type="match status" value="1"/>
</dbReference>
<dbReference type="InterPro" id="IPR002078">
    <property type="entry name" value="Sigma_54_int"/>
</dbReference>
<comment type="caution">
    <text evidence="6">Lacks conserved residue(s) required for the propagation of feature annotation.</text>
</comment>
<dbReference type="InterPro" id="IPR011006">
    <property type="entry name" value="CheY-like_superfamily"/>
</dbReference>
<dbReference type="PANTHER" id="PTHR32071">
    <property type="entry name" value="TRANSCRIPTIONAL REGULATORY PROTEIN"/>
    <property type="match status" value="1"/>
</dbReference>
<dbReference type="InterPro" id="IPR003593">
    <property type="entry name" value="AAA+_ATPase"/>
</dbReference>
<dbReference type="SUPFAM" id="SSF52540">
    <property type="entry name" value="P-loop containing nucleoside triphosphate hydrolases"/>
    <property type="match status" value="1"/>
</dbReference>
<dbReference type="SUPFAM" id="SSF52172">
    <property type="entry name" value="CheY-like"/>
    <property type="match status" value="1"/>
</dbReference>
<dbReference type="Pfam" id="PF00072">
    <property type="entry name" value="Response_reg"/>
    <property type="match status" value="1"/>
</dbReference>
<evidence type="ECO:0000313" key="9">
    <source>
        <dbReference type="EMBL" id="MCF7222400.1"/>
    </source>
</evidence>
<accession>A0ABS9HU53</accession>
<proteinExistence type="predicted"/>
<comment type="caution">
    <text evidence="9">The sequence shown here is derived from an EMBL/GenBank/DDBJ whole genome shotgun (WGS) entry which is preliminary data.</text>
</comment>
<dbReference type="InterPro" id="IPR001789">
    <property type="entry name" value="Sig_transdc_resp-reg_receiver"/>
</dbReference>
<keyword evidence="5" id="KW-0804">Transcription</keyword>
<protein>
    <submittedName>
        <fullName evidence="9">Sigma-54 dependent transcriptional regulator</fullName>
    </submittedName>
</protein>
<dbReference type="Pfam" id="PF25601">
    <property type="entry name" value="AAA_lid_14"/>
    <property type="match status" value="1"/>
</dbReference>